<feature type="compositionally biased region" description="Basic and acidic residues" evidence="2">
    <location>
        <begin position="475"/>
        <end position="494"/>
    </location>
</feature>
<dbReference type="GO" id="GO:0005829">
    <property type="term" value="C:cytosol"/>
    <property type="evidence" value="ECO:0007669"/>
    <property type="project" value="GOC"/>
</dbReference>
<evidence type="ECO:0000256" key="1">
    <source>
        <dbReference type="SAM" id="Coils"/>
    </source>
</evidence>
<proteinExistence type="predicted"/>
<feature type="compositionally biased region" description="Low complexity" evidence="2">
    <location>
        <begin position="545"/>
        <end position="561"/>
    </location>
</feature>
<feature type="region of interest" description="Disordered" evidence="2">
    <location>
        <begin position="71"/>
        <end position="102"/>
    </location>
</feature>
<keyword evidence="4" id="KW-1185">Reference proteome</keyword>
<feature type="compositionally biased region" description="Polar residues" evidence="2">
    <location>
        <begin position="495"/>
        <end position="504"/>
    </location>
</feature>
<feature type="region of interest" description="Disordered" evidence="2">
    <location>
        <begin position="544"/>
        <end position="584"/>
    </location>
</feature>
<dbReference type="EMBL" id="BLXT01005873">
    <property type="protein sequence ID" value="GFO26844.1"/>
    <property type="molecule type" value="Genomic_DNA"/>
</dbReference>
<organism evidence="3 4">
    <name type="scientific">Plakobranchus ocellatus</name>
    <dbReference type="NCBI Taxonomy" id="259542"/>
    <lineage>
        <taxon>Eukaryota</taxon>
        <taxon>Metazoa</taxon>
        <taxon>Spiralia</taxon>
        <taxon>Lophotrochozoa</taxon>
        <taxon>Mollusca</taxon>
        <taxon>Gastropoda</taxon>
        <taxon>Heterobranchia</taxon>
        <taxon>Euthyneura</taxon>
        <taxon>Panpulmonata</taxon>
        <taxon>Sacoglossa</taxon>
        <taxon>Placobranchoidea</taxon>
        <taxon>Plakobranchidae</taxon>
        <taxon>Plakobranchus</taxon>
    </lineage>
</organism>
<evidence type="ECO:0000313" key="4">
    <source>
        <dbReference type="Proteomes" id="UP000735302"/>
    </source>
</evidence>
<protein>
    <submittedName>
        <fullName evidence="3">Coiled-coil domain-containing protein 91-like</fullName>
    </submittedName>
</protein>
<accession>A0AAV4C6Z5</accession>
<dbReference type="Proteomes" id="UP000735302">
    <property type="component" value="Unassembled WGS sequence"/>
</dbReference>
<feature type="compositionally biased region" description="Basic and acidic residues" evidence="2">
    <location>
        <begin position="438"/>
        <end position="467"/>
    </location>
</feature>
<feature type="region of interest" description="Disordered" evidence="2">
    <location>
        <begin position="149"/>
        <end position="174"/>
    </location>
</feature>
<sequence length="584" mass="64181">MASNNQGREAEDGDDDFADFGGFEAAEPVADMPATQAQAAASPWAMFNAGNASGQPDLLCAQNRFPNYLDPSGITGPGDGAGLNSNLNNHATGNPPDLPQADLLSGQLLGARIAENALDGALAAGGGGQGFHASHSHINGRLPDLGLGNNENRLFGQGNGPETAECSIDDQGPVNPAPFELLDSANGVSHPVRAGIMDPHATLQDGAVAEIHAGGERLVGDAMGGTAGASFEANQCPNLPEAEVHVARQDSERDNALQQRLAALTDENLRLENELSRYRDELATQRSRLQEVEARHQAQLEEVRSAGHDALAVVVEQYKEQSKTVVLEQQEETHRHIAEIVREQMQAFQDLLQTQRELQEQKKQEDEVELKQQIAQALEQSQREQEEKFQRFLSEEQEKQRKATEKALNEERLACQERMQESIAAEVERGRARLEEAKAEASDRLEEEKRRHETALSTVREEEKRLAQEQMAQLAREERERSRQMSREAVEASRLESQGYLQEQRQADSRVRQRHLASLDLFLESSRQQIALLMASELHQPLLRESSAATPQQAAASEASAGRGMEERLNGSDTNPHKKDAPDS</sequence>
<name>A0AAV4C6Z5_9GAST</name>
<dbReference type="PANTHER" id="PTHR35072">
    <property type="entry name" value="COILED-COIL DOMAIN-CONTAINING PROTEIN 91"/>
    <property type="match status" value="1"/>
</dbReference>
<dbReference type="AlphaFoldDB" id="A0AAV4C6Z5"/>
<dbReference type="GO" id="GO:0005802">
    <property type="term" value="C:trans-Golgi network"/>
    <property type="evidence" value="ECO:0007669"/>
    <property type="project" value="TreeGrafter"/>
</dbReference>
<feature type="coiled-coil region" evidence="1">
    <location>
        <begin position="254"/>
        <end position="302"/>
    </location>
</feature>
<dbReference type="GO" id="GO:0090160">
    <property type="term" value="P:Golgi to lysosome transport"/>
    <property type="evidence" value="ECO:0007669"/>
    <property type="project" value="TreeGrafter"/>
</dbReference>
<dbReference type="InterPro" id="IPR034592">
    <property type="entry name" value="CCDC91"/>
</dbReference>
<evidence type="ECO:0000313" key="3">
    <source>
        <dbReference type="EMBL" id="GFO26844.1"/>
    </source>
</evidence>
<dbReference type="PANTHER" id="PTHR35072:SF1">
    <property type="entry name" value="COILED-COIL DOMAIN-CONTAINING PROTEIN 91"/>
    <property type="match status" value="1"/>
</dbReference>
<gene>
    <name evidence="3" type="ORF">PoB_005334900</name>
</gene>
<feature type="region of interest" description="Disordered" evidence="2">
    <location>
        <begin position="1"/>
        <end position="39"/>
    </location>
</feature>
<feature type="compositionally biased region" description="Low complexity" evidence="2">
    <location>
        <begin position="19"/>
        <end position="39"/>
    </location>
</feature>
<feature type="compositionally biased region" description="Basic and acidic residues" evidence="2">
    <location>
        <begin position="564"/>
        <end position="584"/>
    </location>
</feature>
<reference evidence="3 4" key="1">
    <citation type="journal article" date="2021" name="Elife">
        <title>Chloroplast acquisition without the gene transfer in kleptoplastic sea slugs, Plakobranchus ocellatus.</title>
        <authorList>
            <person name="Maeda T."/>
            <person name="Takahashi S."/>
            <person name="Yoshida T."/>
            <person name="Shimamura S."/>
            <person name="Takaki Y."/>
            <person name="Nagai Y."/>
            <person name="Toyoda A."/>
            <person name="Suzuki Y."/>
            <person name="Arimoto A."/>
            <person name="Ishii H."/>
            <person name="Satoh N."/>
            <person name="Nishiyama T."/>
            <person name="Hasebe M."/>
            <person name="Maruyama T."/>
            <person name="Minagawa J."/>
            <person name="Obokata J."/>
            <person name="Shigenobu S."/>
        </authorList>
    </citation>
    <scope>NUCLEOTIDE SEQUENCE [LARGE SCALE GENOMIC DNA]</scope>
</reference>
<comment type="caution">
    <text evidence="3">The sequence shown here is derived from an EMBL/GenBank/DDBJ whole genome shotgun (WGS) entry which is preliminary data.</text>
</comment>
<keyword evidence="1" id="KW-0175">Coiled coil</keyword>
<feature type="region of interest" description="Disordered" evidence="2">
    <location>
        <begin position="438"/>
        <end position="510"/>
    </location>
</feature>
<feature type="compositionally biased region" description="Polar residues" evidence="2">
    <location>
        <begin position="83"/>
        <end position="92"/>
    </location>
</feature>
<evidence type="ECO:0000256" key="2">
    <source>
        <dbReference type="SAM" id="MobiDB-lite"/>
    </source>
</evidence>